<dbReference type="InterPro" id="IPR013325">
    <property type="entry name" value="RNA_pol_sigma_r2"/>
</dbReference>
<evidence type="ECO:0000259" key="5">
    <source>
        <dbReference type="Pfam" id="PF04542"/>
    </source>
</evidence>
<evidence type="ECO:0000256" key="2">
    <source>
        <dbReference type="ARBA" id="ARBA00023015"/>
    </source>
</evidence>
<dbReference type="SUPFAM" id="SSF88946">
    <property type="entry name" value="Sigma2 domain of RNA polymerase sigma factors"/>
    <property type="match status" value="1"/>
</dbReference>
<evidence type="ECO:0000256" key="3">
    <source>
        <dbReference type="ARBA" id="ARBA00023082"/>
    </source>
</evidence>
<dbReference type="Pfam" id="PF04542">
    <property type="entry name" value="Sigma70_r2"/>
    <property type="match status" value="1"/>
</dbReference>
<dbReference type="InterPro" id="IPR013324">
    <property type="entry name" value="RNA_pol_sigma_r3/r4-like"/>
</dbReference>
<dbReference type="Pfam" id="PF08281">
    <property type="entry name" value="Sigma70_r4_2"/>
    <property type="match status" value="1"/>
</dbReference>
<protein>
    <submittedName>
        <fullName evidence="7">Heme uptake regulator</fullName>
    </submittedName>
</protein>
<dbReference type="GO" id="GO:0006352">
    <property type="term" value="P:DNA-templated transcription initiation"/>
    <property type="evidence" value="ECO:0007669"/>
    <property type="project" value="InterPro"/>
</dbReference>
<dbReference type="InterPro" id="IPR039425">
    <property type="entry name" value="RNA_pol_sigma-70-like"/>
</dbReference>
<organism evidence="7 8">
    <name type="scientific">Bordetella trematum</name>
    <dbReference type="NCBI Taxonomy" id="123899"/>
    <lineage>
        <taxon>Bacteria</taxon>
        <taxon>Pseudomonadati</taxon>
        <taxon>Pseudomonadota</taxon>
        <taxon>Betaproteobacteria</taxon>
        <taxon>Burkholderiales</taxon>
        <taxon>Alcaligenaceae</taxon>
        <taxon>Bordetella</taxon>
    </lineage>
</organism>
<name>A0A157SJK7_9BORD</name>
<keyword evidence="2" id="KW-0805">Transcription regulation</keyword>
<keyword evidence="8" id="KW-1185">Reference proteome</keyword>
<dbReference type="PANTHER" id="PTHR43133">
    <property type="entry name" value="RNA POLYMERASE ECF-TYPE SIGMA FACTO"/>
    <property type="match status" value="1"/>
</dbReference>
<dbReference type="Gene3D" id="1.10.1740.10">
    <property type="match status" value="1"/>
</dbReference>
<dbReference type="EMBL" id="LT546645">
    <property type="protein sequence ID" value="SAI70639.1"/>
    <property type="molecule type" value="Genomic_DNA"/>
</dbReference>
<sequence length="178" mass="19810">MSTIPPAAVSAMHTLYSDNHGWLLGWLRRRVGDPFDAADLMQDTFVRVLKTHTGRCGAANADPAAEIREPRAYLATIAKSLMIDFFRRQTLERTYLEVLAALPPQEVPSLETQAVLRSALIEIDAMLDGLGLKVKQAFLMAQCEDLPYAEIARRLGISRRSVDNYLARAMAHCCLLLP</sequence>
<keyword evidence="3" id="KW-0731">Sigma factor</keyword>
<evidence type="ECO:0000256" key="1">
    <source>
        <dbReference type="ARBA" id="ARBA00010641"/>
    </source>
</evidence>
<gene>
    <name evidence="7" type="primary">hurI_2</name>
    <name evidence="7" type="ORF">SAMEA3906487_02314</name>
</gene>
<dbReference type="InterPro" id="IPR013249">
    <property type="entry name" value="RNA_pol_sigma70_r4_t2"/>
</dbReference>
<evidence type="ECO:0000313" key="8">
    <source>
        <dbReference type="Proteomes" id="UP000076825"/>
    </source>
</evidence>
<dbReference type="InterPro" id="IPR007627">
    <property type="entry name" value="RNA_pol_sigma70_r2"/>
</dbReference>
<dbReference type="AlphaFoldDB" id="A0A157SJK7"/>
<accession>A0A157SJK7</accession>
<reference evidence="7 8" key="1">
    <citation type="submission" date="2016-04" db="EMBL/GenBank/DDBJ databases">
        <authorList>
            <consortium name="Pathogen Informatics"/>
        </authorList>
    </citation>
    <scope>NUCLEOTIDE SEQUENCE [LARGE SCALE GENOMIC DNA]</scope>
    <source>
        <strain evidence="7 8">H044680328</strain>
    </source>
</reference>
<comment type="similarity">
    <text evidence="1">Belongs to the sigma-70 factor family. ECF subfamily.</text>
</comment>
<dbReference type="PATRIC" id="fig|123899.6.peg.2302"/>
<dbReference type="PANTHER" id="PTHR43133:SF63">
    <property type="entry name" value="RNA POLYMERASE SIGMA FACTOR FECI-RELATED"/>
    <property type="match status" value="1"/>
</dbReference>
<feature type="domain" description="RNA polymerase sigma factor 70 region 4 type 2" evidence="6">
    <location>
        <begin position="122"/>
        <end position="173"/>
    </location>
</feature>
<dbReference type="InterPro" id="IPR036388">
    <property type="entry name" value="WH-like_DNA-bd_sf"/>
</dbReference>
<keyword evidence="4" id="KW-0804">Transcription</keyword>
<evidence type="ECO:0000313" key="7">
    <source>
        <dbReference type="EMBL" id="SAI70639.1"/>
    </source>
</evidence>
<dbReference type="Proteomes" id="UP000076825">
    <property type="component" value="Chromosome 1"/>
</dbReference>
<evidence type="ECO:0000259" key="6">
    <source>
        <dbReference type="Pfam" id="PF08281"/>
    </source>
</evidence>
<feature type="domain" description="RNA polymerase sigma-70 region 2" evidence="5">
    <location>
        <begin position="15"/>
        <end position="90"/>
    </location>
</feature>
<evidence type="ECO:0000256" key="4">
    <source>
        <dbReference type="ARBA" id="ARBA00023163"/>
    </source>
</evidence>
<dbReference type="STRING" id="123899.SAMEA3906487_02314"/>
<dbReference type="SUPFAM" id="SSF88659">
    <property type="entry name" value="Sigma3 and sigma4 domains of RNA polymerase sigma factors"/>
    <property type="match status" value="1"/>
</dbReference>
<dbReference type="NCBIfam" id="TIGR02937">
    <property type="entry name" value="sigma70-ECF"/>
    <property type="match status" value="1"/>
</dbReference>
<dbReference type="GO" id="GO:0016987">
    <property type="term" value="F:sigma factor activity"/>
    <property type="evidence" value="ECO:0007669"/>
    <property type="project" value="UniProtKB-KW"/>
</dbReference>
<dbReference type="Gene3D" id="1.10.10.10">
    <property type="entry name" value="Winged helix-like DNA-binding domain superfamily/Winged helix DNA-binding domain"/>
    <property type="match status" value="1"/>
</dbReference>
<dbReference type="InterPro" id="IPR014284">
    <property type="entry name" value="RNA_pol_sigma-70_dom"/>
</dbReference>
<dbReference type="KEGG" id="btrm:SAMEA390648702314"/>
<dbReference type="GO" id="GO:0003677">
    <property type="term" value="F:DNA binding"/>
    <property type="evidence" value="ECO:0007669"/>
    <property type="project" value="InterPro"/>
</dbReference>
<proteinExistence type="inferred from homology"/>